<feature type="region of interest" description="Disordered" evidence="1">
    <location>
        <begin position="358"/>
        <end position="541"/>
    </location>
</feature>
<feature type="region of interest" description="Disordered" evidence="1">
    <location>
        <begin position="273"/>
        <end position="292"/>
    </location>
</feature>
<dbReference type="OrthoDB" id="2758651at2759"/>
<feature type="compositionally biased region" description="Low complexity" evidence="1">
    <location>
        <begin position="118"/>
        <end position="130"/>
    </location>
</feature>
<feature type="region of interest" description="Disordered" evidence="1">
    <location>
        <begin position="104"/>
        <end position="208"/>
    </location>
</feature>
<dbReference type="HOGENOM" id="CLU_503459_0_0_1"/>
<feature type="region of interest" description="Disordered" evidence="1">
    <location>
        <begin position="226"/>
        <end position="254"/>
    </location>
</feature>
<proteinExistence type="predicted"/>
<name>J4HX24_9APHY</name>
<dbReference type="Proteomes" id="UP000006352">
    <property type="component" value="Unassembled WGS sequence"/>
</dbReference>
<evidence type="ECO:0000256" key="1">
    <source>
        <dbReference type="SAM" id="MobiDB-lite"/>
    </source>
</evidence>
<gene>
    <name evidence="2" type="ORF">FIBRA_05166</name>
</gene>
<feature type="compositionally biased region" description="Polar residues" evidence="1">
    <location>
        <begin position="416"/>
        <end position="430"/>
    </location>
</feature>
<feature type="compositionally biased region" description="Basic and acidic residues" evidence="1">
    <location>
        <begin position="358"/>
        <end position="373"/>
    </location>
</feature>
<evidence type="ECO:0000313" key="2">
    <source>
        <dbReference type="EMBL" id="CCM03047.1"/>
    </source>
</evidence>
<dbReference type="GeneID" id="24097958"/>
<dbReference type="EMBL" id="HE797099">
    <property type="protein sequence ID" value="CCM03047.1"/>
    <property type="molecule type" value="Genomic_DNA"/>
</dbReference>
<organism evidence="2 3">
    <name type="scientific">Fibroporia radiculosa</name>
    <dbReference type="NCBI Taxonomy" id="599839"/>
    <lineage>
        <taxon>Eukaryota</taxon>
        <taxon>Fungi</taxon>
        <taxon>Dikarya</taxon>
        <taxon>Basidiomycota</taxon>
        <taxon>Agaricomycotina</taxon>
        <taxon>Agaricomycetes</taxon>
        <taxon>Polyporales</taxon>
        <taxon>Fibroporiaceae</taxon>
        <taxon>Fibroporia</taxon>
    </lineage>
</organism>
<protein>
    <submittedName>
        <fullName evidence="2">Uncharacterized protein</fullName>
    </submittedName>
</protein>
<dbReference type="AlphaFoldDB" id="J4HX24"/>
<feature type="compositionally biased region" description="Basic residues" evidence="1">
    <location>
        <begin position="30"/>
        <end position="39"/>
    </location>
</feature>
<feature type="compositionally biased region" description="Pro residues" evidence="1">
    <location>
        <begin position="480"/>
        <end position="491"/>
    </location>
</feature>
<sequence length="541" mass="57454">MPSPSSSRDNSHNENSPLPPRGVQRSMYRPLRRSLHRRSASQGSDGVPSLATRILNRIRRARSSDAPGSVQGDAASGPASAIAAAATSVDATDERMAITSLLLSAPDATESSPEHTNPTEPEPSGSSSEPRNAVAGPSSEPPRDTEVGSTAGACATNTDTAEQSTLARRTAARRARRFNPISRGMQTSPSPGPSSRPITRLPSVYGNSHPDIWMRWDPSWGIRPSMDGSGLHGDPYPERPSHSPPPYPGSPLSGSALFEMFASAQDDDGLYSVPVAGPSRPAERTLPEQPDTLGFDANADLSHMREFVHRLMTSTANGRRAVMNYLMEDEGIVGLSAPVGEPVLHRIPTAEWRRDPDWEGGVVRDDRPKRTESMMDDGADSDASVFEYESEEESDPGIATGDGARHSSLLADSAAPDTQSVAESSASTSPLPRIVVTPPPSSAPLPAVDEAVCAVEQDGLSALAADASPPELDRSMTSPPSSPGPATPPPGSRRRPADVRTLRARPSRSSVSGRKRAREDGADERCADLGERRTKKRRDSS</sequence>
<reference evidence="2 3" key="1">
    <citation type="journal article" date="2012" name="Appl. Environ. Microbiol.">
        <title>Short-read sequencing for genomic analysis of the brown rot fungus Fibroporia radiculosa.</title>
        <authorList>
            <person name="Tang J.D."/>
            <person name="Perkins A.D."/>
            <person name="Sonstegard T.S."/>
            <person name="Schroeder S.G."/>
            <person name="Burgess S.C."/>
            <person name="Diehl S.V."/>
        </authorList>
    </citation>
    <scope>NUCLEOTIDE SEQUENCE [LARGE SCALE GENOMIC DNA]</scope>
    <source>
        <strain evidence="2 3">TFFH 294</strain>
    </source>
</reference>
<dbReference type="RefSeq" id="XP_012182330.1">
    <property type="nucleotide sequence ID" value="XM_012326940.1"/>
</dbReference>
<feature type="region of interest" description="Disordered" evidence="1">
    <location>
        <begin position="1"/>
        <end position="92"/>
    </location>
</feature>
<feature type="compositionally biased region" description="Polar residues" evidence="1">
    <location>
        <begin position="1"/>
        <end position="16"/>
    </location>
</feature>
<feature type="compositionally biased region" description="Basic and acidic residues" evidence="1">
    <location>
        <begin position="517"/>
        <end position="532"/>
    </location>
</feature>
<evidence type="ECO:0000313" key="3">
    <source>
        <dbReference type="Proteomes" id="UP000006352"/>
    </source>
</evidence>
<feature type="compositionally biased region" description="Polar residues" evidence="1">
    <location>
        <begin position="155"/>
        <end position="166"/>
    </location>
</feature>
<feature type="compositionally biased region" description="Low complexity" evidence="1">
    <location>
        <begin position="74"/>
        <end position="90"/>
    </location>
</feature>
<accession>J4HX24</accession>
<dbReference type="InParanoid" id="J4HX24"/>
<keyword evidence="3" id="KW-1185">Reference proteome</keyword>